<evidence type="ECO:0000313" key="2">
    <source>
        <dbReference type="Proteomes" id="UP000325395"/>
    </source>
</evidence>
<gene>
    <name evidence="1" type="ORF">BDV36DRAFT_301362</name>
</gene>
<protein>
    <submittedName>
        <fullName evidence="1">Uncharacterized protein</fullName>
    </submittedName>
</protein>
<accession>A0ABQ6W4A4</accession>
<sequence>MLGEILAEATSLPISMNISVLQNLFNECHHTDVQSRAVSAVLSLFDKVFDTKVILSVIAGFAFQAAGPGEVEPTSEADWVNAENGGKLPTVAMTDERPSLNLFVKDTYYKLPEEHRAEYVEKILLPLVDESTRQHNRWMKAFVSRNVADISVLKTFDYGPFHIKIIDDILDKWQEYLPASFLLRHRDYALSYIRQPELDRLTEAIAKQEPEYRQTNAGKHWSQYMDFCRSSEPFEKLQAFLDEKPESKVPNGITVERLTAEYAERAAVVVRHPIKFASEPAKFVVSTDVIMDGLEAHRGAYRGYSDTAYRMQQQMLYQRTLEQIAADVESLRTEEWLNSLDRQPVVLPSWLHLQVTILPSPKVNQLVEEPEKEFVRRVLQLVERCGADPTLLSGFKLLEEVMGSPQGAKILSCALLLGDGPTNEHTSLYGTLRIQLAQIMVSRLDSAELELNDEVKAMLRKWKASPSEHVPRVGWRFDNALS</sequence>
<organism evidence="1 2">
    <name type="scientific">Aspergillus pseudocaelatus</name>
    <dbReference type="NCBI Taxonomy" id="1825620"/>
    <lineage>
        <taxon>Eukaryota</taxon>
        <taxon>Fungi</taxon>
        <taxon>Dikarya</taxon>
        <taxon>Ascomycota</taxon>
        <taxon>Pezizomycotina</taxon>
        <taxon>Eurotiomycetes</taxon>
        <taxon>Eurotiomycetidae</taxon>
        <taxon>Eurotiales</taxon>
        <taxon>Aspergillaceae</taxon>
        <taxon>Aspergillus</taxon>
        <taxon>Aspergillus subgen. Circumdati</taxon>
    </lineage>
</organism>
<dbReference type="Proteomes" id="UP000325395">
    <property type="component" value="Unassembled WGS sequence"/>
</dbReference>
<name>A0ABQ6W4A4_9EURO</name>
<dbReference type="EMBL" id="ML735852">
    <property type="protein sequence ID" value="KAE8411977.1"/>
    <property type="molecule type" value="Genomic_DNA"/>
</dbReference>
<reference evidence="1 2" key="1">
    <citation type="submission" date="2019-04" db="EMBL/GenBank/DDBJ databases">
        <authorList>
            <consortium name="DOE Joint Genome Institute"/>
            <person name="Mondo S."/>
            <person name="Kjaerbolling I."/>
            <person name="Vesth T."/>
            <person name="Frisvad J.C."/>
            <person name="Nybo J.L."/>
            <person name="Theobald S."/>
            <person name="Kildgaard S."/>
            <person name="Isbrandt T."/>
            <person name="Kuo A."/>
            <person name="Sato A."/>
            <person name="Lyhne E.K."/>
            <person name="Kogle M.E."/>
            <person name="Wiebenga A."/>
            <person name="Kun R.S."/>
            <person name="Lubbers R.J."/>
            <person name="Makela M.R."/>
            <person name="Barry K."/>
            <person name="Chovatia M."/>
            <person name="Clum A."/>
            <person name="Daum C."/>
            <person name="Haridas S."/>
            <person name="He G."/>
            <person name="LaButti K."/>
            <person name="Lipzen A."/>
            <person name="Riley R."/>
            <person name="Salamov A."/>
            <person name="Simmons B.A."/>
            <person name="Magnuson J.K."/>
            <person name="Henrissat B."/>
            <person name="Mortensen U.H."/>
            <person name="Larsen T.O."/>
            <person name="Devries R.P."/>
            <person name="Grigoriev I.V."/>
            <person name="Machida M."/>
            <person name="Baker S.E."/>
            <person name="Andersen M.R."/>
            <person name="Cantor M.N."/>
            <person name="Hua S.X."/>
        </authorList>
    </citation>
    <scope>NUCLEOTIDE SEQUENCE [LARGE SCALE GENOMIC DNA]</scope>
    <source>
        <strain evidence="1 2">CBS 117616</strain>
    </source>
</reference>
<proteinExistence type="predicted"/>
<keyword evidence="2" id="KW-1185">Reference proteome</keyword>
<evidence type="ECO:0000313" key="1">
    <source>
        <dbReference type="EMBL" id="KAE8411977.1"/>
    </source>
</evidence>